<dbReference type="Pfam" id="PF13516">
    <property type="entry name" value="LRR_6"/>
    <property type="match status" value="2"/>
</dbReference>
<accession>A0A8S4D0Z7</accession>
<dbReference type="SMART" id="SM00368">
    <property type="entry name" value="LRR_RI"/>
    <property type="match status" value="4"/>
</dbReference>
<keyword evidence="6" id="KW-1185">Reference proteome</keyword>
<evidence type="ECO:0000256" key="2">
    <source>
        <dbReference type="ARBA" id="ARBA00022737"/>
    </source>
</evidence>
<evidence type="ECO:0000313" key="5">
    <source>
        <dbReference type="EMBL" id="CAG9087105.1"/>
    </source>
</evidence>
<dbReference type="GO" id="GO:0043596">
    <property type="term" value="C:nuclear replication fork"/>
    <property type="evidence" value="ECO:0007669"/>
    <property type="project" value="TreeGrafter"/>
</dbReference>
<dbReference type="SUPFAM" id="SSF52047">
    <property type="entry name" value="RNI-like"/>
    <property type="match status" value="1"/>
</dbReference>
<comment type="subcellular location">
    <subcellularLocation>
        <location evidence="1">Nucleus</location>
    </subcellularLocation>
</comment>
<protein>
    <submittedName>
        <fullName evidence="5">(diamondback moth) hypothetical protein</fullName>
    </submittedName>
</protein>
<dbReference type="PANTHER" id="PTHR46358:SF1">
    <property type="entry name" value="TONSOKU-LIKE PROTEIN"/>
    <property type="match status" value="1"/>
</dbReference>
<dbReference type="GO" id="GO:0031297">
    <property type="term" value="P:replication fork processing"/>
    <property type="evidence" value="ECO:0007669"/>
    <property type="project" value="TreeGrafter"/>
</dbReference>
<evidence type="ECO:0000256" key="3">
    <source>
        <dbReference type="ARBA" id="ARBA00023172"/>
    </source>
</evidence>
<dbReference type="InterPro" id="IPR011010">
    <property type="entry name" value="DNA_brk_join_enz"/>
</dbReference>
<dbReference type="InterPro" id="IPR032675">
    <property type="entry name" value="LRR_dom_sf"/>
</dbReference>
<dbReference type="AlphaFoldDB" id="A0A8S4D0Z7"/>
<name>A0A8S4D0Z7_PLUXY</name>
<keyword evidence="4" id="KW-0539">Nucleus</keyword>
<dbReference type="SUPFAM" id="SSF56349">
    <property type="entry name" value="DNA breaking-rejoining enzymes"/>
    <property type="match status" value="1"/>
</dbReference>
<dbReference type="InterPro" id="IPR001611">
    <property type="entry name" value="Leu-rich_rpt"/>
</dbReference>
<dbReference type="Gene3D" id="1.10.443.10">
    <property type="entry name" value="Intergrase catalytic core"/>
    <property type="match status" value="1"/>
</dbReference>
<dbReference type="PANTHER" id="PTHR46358">
    <property type="entry name" value="TONSOKU-LIKE PROTEIN"/>
    <property type="match status" value="1"/>
</dbReference>
<reference evidence="5" key="1">
    <citation type="submission" date="2020-11" db="EMBL/GenBank/DDBJ databases">
        <authorList>
            <person name="Whiteford S."/>
        </authorList>
    </citation>
    <scope>NUCLEOTIDE SEQUENCE</scope>
</reference>
<evidence type="ECO:0000256" key="1">
    <source>
        <dbReference type="ARBA" id="ARBA00004123"/>
    </source>
</evidence>
<dbReference type="Gene3D" id="3.80.10.10">
    <property type="entry name" value="Ribonuclease Inhibitor"/>
    <property type="match status" value="1"/>
</dbReference>
<keyword evidence="3" id="KW-0233">DNA recombination</keyword>
<dbReference type="Proteomes" id="UP000653454">
    <property type="component" value="Unassembled WGS sequence"/>
</dbReference>
<evidence type="ECO:0000313" key="6">
    <source>
        <dbReference type="Proteomes" id="UP000653454"/>
    </source>
</evidence>
<evidence type="ECO:0000256" key="4">
    <source>
        <dbReference type="ARBA" id="ARBA00023242"/>
    </source>
</evidence>
<sequence>MAPKTIALHKSVVAKFANPLKCQELSSHVLVKQVLRGIFNSDPPVKRSLSWKIEDLLAFLKTYPLDEDNLFALSRHVAVLLLLASGRRVHDLTLLSIKDGMFEDNVIEMVFWPKFGSKTDSCSYRQSGWKLHKGLDTEPRLDLMNFIRKIISISKHRRDARNPDGLFITTRGSVRNASRTVIAGWIKTLFKEAGISASAGSFRAAVATHNWTSNRYSIEEILQRGNWRSQNTFFRHYFKEIKALPGTPSEEIQQAVGRSHTTHRLALGNNTLSPSQIRPLFRALTHQTHITAVLIPDNKLTDDGMKYLAECLCTMKQVTQLDISRNCITCEGAKILLNLFEKATRPVCQSLEYLDISGNKIGDDGFISILKLGQYVRLKTLKLNDCGITHQAFTEHNKPIINLDSIESIDLSNNDLKQGIMSCIVLSLSPDLVVELGLGAVGAEGAAVGAVCAWLGAARDLRLRRLDLSACQLVDGQFMRVYRSISRAKNLQSITLKNNKLTFITLKKLLQRQPPVPQINLEGCQDIFKYSPDSDFQVWLPAVDFGRCIPEINVTPVAKSDEERDSFKLFSKTWLNCFKGRGVIEHCDGGVIRFTAR</sequence>
<keyword evidence="2" id="KW-0677">Repeat</keyword>
<dbReference type="GO" id="GO:0015074">
    <property type="term" value="P:DNA integration"/>
    <property type="evidence" value="ECO:0007669"/>
    <property type="project" value="InterPro"/>
</dbReference>
<gene>
    <name evidence="5" type="ORF">PLXY2_LOCUS92</name>
</gene>
<proteinExistence type="predicted"/>
<comment type="caution">
    <text evidence="5">The sequence shown here is derived from an EMBL/GenBank/DDBJ whole genome shotgun (WGS) entry which is preliminary data.</text>
</comment>
<dbReference type="GO" id="GO:0003677">
    <property type="term" value="F:DNA binding"/>
    <property type="evidence" value="ECO:0007669"/>
    <property type="project" value="InterPro"/>
</dbReference>
<dbReference type="EMBL" id="CAJHNJ030000001">
    <property type="protein sequence ID" value="CAG9087105.1"/>
    <property type="molecule type" value="Genomic_DNA"/>
</dbReference>
<dbReference type="GO" id="GO:0000724">
    <property type="term" value="P:double-strand break repair via homologous recombination"/>
    <property type="evidence" value="ECO:0007669"/>
    <property type="project" value="TreeGrafter"/>
</dbReference>
<dbReference type="InterPro" id="IPR013762">
    <property type="entry name" value="Integrase-like_cat_sf"/>
</dbReference>
<organism evidence="5 6">
    <name type="scientific">Plutella xylostella</name>
    <name type="common">Diamondback moth</name>
    <name type="synonym">Plutella maculipennis</name>
    <dbReference type="NCBI Taxonomy" id="51655"/>
    <lineage>
        <taxon>Eukaryota</taxon>
        <taxon>Metazoa</taxon>
        <taxon>Ecdysozoa</taxon>
        <taxon>Arthropoda</taxon>
        <taxon>Hexapoda</taxon>
        <taxon>Insecta</taxon>
        <taxon>Pterygota</taxon>
        <taxon>Neoptera</taxon>
        <taxon>Endopterygota</taxon>
        <taxon>Lepidoptera</taxon>
        <taxon>Glossata</taxon>
        <taxon>Ditrysia</taxon>
        <taxon>Yponomeutoidea</taxon>
        <taxon>Plutellidae</taxon>
        <taxon>Plutella</taxon>
    </lineage>
</organism>
<dbReference type="PROSITE" id="PS51450">
    <property type="entry name" value="LRR"/>
    <property type="match status" value="1"/>
</dbReference>
<dbReference type="InterPro" id="IPR052311">
    <property type="entry name" value="MMS22L-TONSL_complex_comp"/>
</dbReference>